<name>A0ABW6BXY0_9BACT</name>
<organism evidence="1 2">
    <name type="scientific">Pontibacter toksunensis</name>
    <dbReference type="NCBI Taxonomy" id="1332631"/>
    <lineage>
        <taxon>Bacteria</taxon>
        <taxon>Pseudomonadati</taxon>
        <taxon>Bacteroidota</taxon>
        <taxon>Cytophagia</taxon>
        <taxon>Cytophagales</taxon>
        <taxon>Hymenobacteraceae</taxon>
        <taxon>Pontibacter</taxon>
    </lineage>
</organism>
<proteinExistence type="predicted"/>
<reference evidence="2" key="1">
    <citation type="journal article" date="2019" name="Int. J. Syst. Evol. Microbiol.">
        <title>The Global Catalogue of Microorganisms (GCM) 10K type strain sequencing project: providing services to taxonomists for standard genome sequencing and annotation.</title>
        <authorList>
            <consortium name="The Broad Institute Genomics Platform"/>
            <consortium name="The Broad Institute Genome Sequencing Center for Infectious Disease"/>
            <person name="Wu L."/>
            <person name="Ma J."/>
        </authorList>
    </citation>
    <scope>NUCLEOTIDE SEQUENCE [LARGE SCALE GENOMIC DNA]</scope>
    <source>
        <strain evidence="2">KCTC 23984</strain>
    </source>
</reference>
<comment type="caution">
    <text evidence="1">The sequence shown here is derived from an EMBL/GenBank/DDBJ whole genome shotgun (WGS) entry which is preliminary data.</text>
</comment>
<keyword evidence="2" id="KW-1185">Reference proteome</keyword>
<accession>A0ABW6BXY0</accession>
<dbReference type="RefSeq" id="WP_377487891.1">
    <property type="nucleotide sequence ID" value="NZ_JBHUOX010000016.1"/>
</dbReference>
<gene>
    <name evidence="1" type="ORF">ACFS7Z_18890</name>
</gene>
<evidence type="ECO:0000313" key="2">
    <source>
        <dbReference type="Proteomes" id="UP001597641"/>
    </source>
</evidence>
<dbReference type="EMBL" id="JBHUOX010000016">
    <property type="protein sequence ID" value="MFD3002446.1"/>
    <property type="molecule type" value="Genomic_DNA"/>
</dbReference>
<dbReference type="Proteomes" id="UP001597641">
    <property type="component" value="Unassembled WGS sequence"/>
</dbReference>
<sequence>MKKLYIFIALVAFSGLAIWSFLQYDFISESNVQNVRTTEVESVSEINRYENDSIADKLMAYNLATDFVIESLQEPTTAEFPNTKEKLKHTKYLGENRYRINSWVDSQDTYGAMTRRSFSCIVKTDSSGVIKESFKIEKMGYIPNNKQ</sequence>
<evidence type="ECO:0000313" key="1">
    <source>
        <dbReference type="EMBL" id="MFD3002446.1"/>
    </source>
</evidence>
<protein>
    <submittedName>
        <fullName evidence="1">Uncharacterized protein</fullName>
    </submittedName>
</protein>